<keyword evidence="3 11" id="KW-1134">Transmembrane beta strand</keyword>
<evidence type="ECO:0000256" key="6">
    <source>
        <dbReference type="ARBA" id="ARBA00023004"/>
    </source>
</evidence>
<keyword evidence="7" id="KW-0406">Ion transport</keyword>
<keyword evidence="2 11" id="KW-0813">Transport</keyword>
<dbReference type="PANTHER" id="PTHR32552:SF81">
    <property type="entry name" value="TONB-DEPENDENT OUTER MEMBRANE RECEPTOR"/>
    <property type="match status" value="1"/>
</dbReference>
<keyword evidence="8 12" id="KW-0798">TonB box</keyword>
<keyword evidence="13" id="KW-0732">Signal</keyword>
<dbReference type="Pfam" id="PF07715">
    <property type="entry name" value="Plug"/>
    <property type="match status" value="1"/>
</dbReference>
<evidence type="ECO:0000256" key="11">
    <source>
        <dbReference type="PROSITE-ProRule" id="PRU01360"/>
    </source>
</evidence>
<dbReference type="Proteomes" id="UP000252289">
    <property type="component" value="Unassembled WGS sequence"/>
</dbReference>
<dbReference type="SUPFAM" id="SSF56935">
    <property type="entry name" value="Porins"/>
    <property type="match status" value="1"/>
</dbReference>
<evidence type="ECO:0000313" key="16">
    <source>
        <dbReference type="EMBL" id="RCL83011.1"/>
    </source>
</evidence>
<evidence type="ECO:0000313" key="17">
    <source>
        <dbReference type="Proteomes" id="UP000252289"/>
    </source>
</evidence>
<dbReference type="InterPro" id="IPR000531">
    <property type="entry name" value="Beta-barrel_TonB"/>
</dbReference>
<evidence type="ECO:0000256" key="8">
    <source>
        <dbReference type="ARBA" id="ARBA00023077"/>
    </source>
</evidence>
<feature type="signal peptide" evidence="13">
    <location>
        <begin position="1"/>
        <end position="25"/>
    </location>
</feature>
<keyword evidence="10 11" id="KW-0998">Cell outer membrane</keyword>
<dbReference type="InterPro" id="IPR012910">
    <property type="entry name" value="Plug_dom"/>
</dbReference>
<comment type="subcellular location">
    <subcellularLocation>
        <location evidence="1 11">Cell outer membrane</location>
        <topology evidence="1 11">Multi-pass membrane protein</topology>
    </subcellularLocation>
</comment>
<accession>A0A368EHR9</accession>
<evidence type="ECO:0000259" key="14">
    <source>
        <dbReference type="Pfam" id="PF00593"/>
    </source>
</evidence>
<reference evidence="16 17" key="1">
    <citation type="journal article" date="2018" name="Microbiome">
        <title>Fine metagenomic profile of the Mediterranean stratified and mixed water columns revealed by assembly and recruitment.</title>
        <authorList>
            <person name="Haro-Moreno J.M."/>
            <person name="Lopez-Perez M."/>
            <person name="De La Torre J.R."/>
            <person name="Picazo A."/>
            <person name="Camacho A."/>
            <person name="Rodriguez-Valera F."/>
        </authorList>
    </citation>
    <scope>NUCLEOTIDE SEQUENCE [LARGE SCALE GENOMIC DNA]</scope>
    <source>
        <strain evidence="16">MED-G50</strain>
    </source>
</reference>
<comment type="caution">
    <text evidence="16">The sequence shown here is derived from an EMBL/GenBank/DDBJ whole genome shotgun (WGS) entry which is preliminary data.</text>
</comment>
<dbReference type="PROSITE" id="PS52016">
    <property type="entry name" value="TONB_DEPENDENT_REC_3"/>
    <property type="match status" value="1"/>
</dbReference>
<dbReference type="GO" id="GO:0006826">
    <property type="term" value="P:iron ion transport"/>
    <property type="evidence" value="ECO:0007669"/>
    <property type="project" value="UniProtKB-KW"/>
</dbReference>
<evidence type="ECO:0000256" key="2">
    <source>
        <dbReference type="ARBA" id="ARBA00022448"/>
    </source>
</evidence>
<evidence type="ECO:0000256" key="7">
    <source>
        <dbReference type="ARBA" id="ARBA00023065"/>
    </source>
</evidence>
<dbReference type="InterPro" id="IPR036942">
    <property type="entry name" value="Beta-barrel_TonB_sf"/>
</dbReference>
<evidence type="ECO:0000256" key="4">
    <source>
        <dbReference type="ARBA" id="ARBA00022496"/>
    </source>
</evidence>
<dbReference type="GO" id="GO:0009279">
    <property type="term" value="C:cell outer membrane"/>
    <property type="evidence" value="ECO:0007669"/>
    <property type="project" value="UniProtKB-SubCell"/>
</dbReference>
<dbReference type="AlphaFoldDB" id="A0A368EHR9"/>
<dbReference type="PANTHER" id="PTHR32552">
    <property type="entry name" value="FERRICHROME IRON RECEPTOR-RELATED"/>
    <property type="match status" value="1"/>
</dbReference>
<evidence type="ECO:0000256" key="5">
    <source>
        <dbReference type="ARBA" id="ARBA00022692"/>
    </source>
</evidence>
<evidence type="ECO:0000256" key="1">
    <source>
        <dbReference type="ARBA" id="ARBA00004571"/>
    </source>
</evidence>
<evidence type="ECO:0000256" key="10">
    <source>
        <dbReference type="ARBA" id="ARBA00023237"/>
    </source>
</evidence>
<sequence>MKKFIRYTLLFLLAGPVLNISSLQAQSLDEIIVTAQKREESIQDTPISMAAFGSEDLEQMGVVEIGNVSDYLVNVQIDKQSGSVDNYGYNIRGVGAFETNLLNDSAVGVYLDGVYISRSTSTAYDVVDLERIEVLRGPQGTLYGRNTIGGAINLITKKPSEDFGVKVKATVGNRDRARTNASINTGTFGNGLSATLSFNTDERGGLVTNSYNGAEQGAIESKAFRVALRWQPNDQLTADLTFDKSNRDNNGNLYQISMMRPLNAQIGGALSRQAAAAASMSRLGTAPAFYTSGLDSFSDIEMTTLTIEYEVSDLMTLKYIGSDRDWASGTQGTDFGSFPSDGATVLADTNPSSPWFGLGAAGLAPVPAGTYVSIFRATRFSENEQQSHEVQLVGESDDAKFKYVVGLYSFEEESYEDNPQFFTMPATFLYGQLDAGTQAFMCGAELVPGLGPCFGKDGVASQPDFEYGGDFKSQAIFGQLTYSATDALDLTLGLRYTEDEKDAFFANTLVTQGGIPLPAGTRVNAGKSWDNTSGTFIANYAVNDETRVYASVSTGYRSGGYTPRASTAEGFQSGFDEETVTSYELGVKSDLLDNRLRFNSSIFHIDFEDQQVASFEAGTGGATSVIFNAGKSTISGIEVELTAQLTEALRLNLNVGHIDSEYDEFISGRTDPVSGFPSPTLTSPSYNAATGEEDISDTAVFPTSPENTASVVLSYDFLGVSWADINARLEMTYRDSMVFHPINVLYDKTEDQTLINARVTFSELAIADEKLTIAGWVRNLTDEEYREWGIDFGGAIGLINNTYRETRSYGIDLIYEF</sequence>
<comment type="similarity">
    <text evidence="11 12">Belongs to the TonB-dependent receptor family.</text>
</comment>
<gene>
    <name evidence="16" type="ORF">DBW64_06085</name>
</gene>
<dbReference type="Gene3D" id="2.40.170.20">
    <property type="entry name" value="TonB-dependent receptor, beta-barrel domain"/>
    <property type="match status" value="1"/>
</dbReference>
<evidence type="ECO:0000256" key="3">
    <source>
        <dbReference type="ARBA" id="ARBA00022452"/>
    </source>
</evidence>
<proteinExistence type="inferred from homology"/>
<dbReference type="Pfam" id="PF00593">
    <property type="entry name" value="TonB_dep_Rec_b-barrel"/>
    <property type="match status" value="1"/>
</dbReference>
<evidence type="ECO:0000259" key="15">
    <source>
        <dbReference type="Pfam" id="PF07715"/>
    </source>
</evidence>
<keyword evidence="9 11" id="KW-0472">Membrane</keyword>
<feature type="domain" description="TonB-dependent receptor-like beta-barrel" evidence="14">
    <location>
        <begin position="295"/>
        <end position="780"/>
    </location>
</feature>
<keyword evidence="16" id="KW-0675">Receptor</keyword>
<feature type="chain" id="PRO_5016620965" evidence="13">
    <location>
        <begin position="26"/>
        <end position="817"/>
    </location>
</feature>
<evidence type="ECO:0000256" key="12">
    <source>
        <dbReference type="RuleBase" id="RU003357"/>
    </source>
</evidence>
<evidence type="ECO:0000256" key="9">
    <source>
        <dbReference type="ARBA" id="ARBA00023136"/>
    </source>
</evidence>
<organism evidence="16 17">
    <name type="scientific">PS1 clade bacterium</name>
    <dbReference type="NCBI Taxonomy" id="2175152"/>
    <lineage>
        <taxon>Bacteria</taxon>
        <taxon>Pseudomonadati</taxon>
        <taxon>Pseudomonadota</taxon>
        <taxon>Alphaproteobacteria</taxon>
        <taxon>PS1 clade</taxon>
    </lineage>
</organism>
<feature type="domain" description="TonB-dependent receptor plug" evidence="15">
    <location>
        <begin position="42"/>
        <end position="151"/>
    </location>
</feature>
<dbReference type="InterPro" id="IPR039426">
    <property type="entry name" value="TonB-dep_rcpt-like"/>
</dbReference>
<protein>
    <submittedName>
        <fullName evidence="16">TonB-dependent receptor</fullName>
    </submittedName>
</protein>
<dbReference type="EMBL" id="QOQK01000039">
    <property type="protein sequence ID" value="RCL83011.1"/>
    <property type="molecule type" value="Genomic_DNA"/>
</dbReference>
<evidence type="ECO:0000256" key="13">
    <source>
        <dbReference type="SAM" id="SignalP"/>
    </source>
</evidence>
<keyword evidence="6" id="KW-0408">Iron</keyword>
<keyword evidence="4" id="KW-0410">Iron transport</keyword>
<name>A0A368EHR9_9PROT</name>
<keyword evidence="5 11" id="KW-0812">Transmembrane</keyword>